<dbReference type="AlphaFoldDB" id="A0ABD5RC17"/>
<keyword evidence="1" id="KW-1133">Transmembrane helix</keyword>
<protein>
    <submittedName>
        <fullName evidence="2">Uncharacterized protein</fullName>
    </submittedName>
</protein>
<dbReference type="EMBL" id="JBHSKX010000002">
    <property type="protein sequence ID" value="MFC5367227.1"/>
    <property type="molecule type" value="Genomic_DNA"/>
</dbReference>
<organism evidence="2 3">
    <name type="scientific">Salinirubrum litoreum</name>
    <dbReference type="NCBI Taxonomy" id="1126234"/>
    <lineage>
        <taxon>Archaea</taxon>
        <taxon>Methanobacteriati</taxon>
        <taxon>Methanobacteriota</taxon>
        <taxon>Stenosarchaea group</taxon>
        <taxon>Halobacteria</taxon>
        <taxon>Halobacteriales</taxon>
        <taxon>Haloferacaceae</taxon>
        <taxon>Salinirubrum</taxon>
    </lineage>
</organism>
<evidence type="ECO:0000313" key="2">
    <source>
        <dbReference type="EMBL" id="MFC5367227.1"/>
    </source>
</evidence>
<feature type="transmembrane region" description="Helical" evidence="1">
    <location>
        <begin position="42"/>
        <end position="63"/>
    </location>
</feature>
<gene>
    <name evidence="2" type="ORF">ACFPJ5_09765</name>
</gene>
<comment type="caution">
    <text evidence="2">The sequence shown here is derived from an EMBL/GenBank/DDBJ whole genome shotgun (WGS) entry which is preliminary data.</text>
</comment>
<proteinExistence type="predicted"/>
<keyword evidence="1" id="KW-0812">Transmembrane</keyword>
<reference evidence="2 3" key="1">
    <citation type="journal article" date="2019" name="Int. J. Syst. Evol. Microbiol.">
        <title>The Global Catalogue of Microorganisms (GCM) 10K type strain sequencing project: providing services to taxonomists for standard genome sequencing and annotation.</title>
        <authorList>
            <consortium name="The Broad Institute Genomics Platform"/>
            <consortium name="The Broad Institute Genome Sequencing Center for Infectious Disease"/>
            <person name="Wu L."/>
            <person name="Ma J."/>
        </authorList>
    </citation>
    <scope>NUCLEOTIDE SEQUENCE [LARGE SCALE GENOMIC DNA]</scope>
    <source>
        <strain evidence="2 3">CGMCC 1.12237</strain>
    </source>
</reference>
<name>A0ABD5RC17_9EURY</name>
<dbReference type="RefSeq" id="WP_227229488.1">
    <property type="nucleotide sequence ID" value="NZ_JAJCVJ010000002.1"/>
</dbReference>
<keyword evidence="3" id="KW-1185">Reference proteome</keyword>
<keyword evidence="1" id="KW-0472">Membrane</keyword>
<sequence length="75" mass="7978">MTKLFETWEFNAVRDILLGGFGGMAVRIGDGAVLGIQPPGNFPGLVAIGIVVLGVLKLIEIAYTDIFPSRSTSEK</sequence>
<evidence type="ECO:0000313" key="3">
    <source>
        <dbReference type="Proteomes" id="UP001596201"/>
    </source>
</evidence>
<dbReference type="Proteomes" id="UP001596201">
    <property type="component" value="Unassembled WGS sequence"/>
</dbReference>
<evidence type="ECO:0000256" key="1">
    <source>
        <dbReference type="SAM" id="Phobius"/>
    </source>
</evidence>
<accession>A0ABD5RC17</accession>